<name>A0A6V8P1Z5_9ACTN</name>
<reference evidence="1 2" key="1">
    <citation type="journal article" date="2020" name="Front. Microbiol.">
        <title>Single-cell genomics of novel Actinobacteria with the Wood-Ljungdahl pathway discovered in a serpentinizing system.</title>
        <authorList>
            <person name="Merino N."/>
            <person name="Kawai M."/>
            <person name="Boyd E.S."/>
            <person name="Colman D.R."/>
            <person name="McGlynn S.E."/>
            <person name="Nealson K.H."/>
            <person name="Kurokawa K."/>
            <person name="Hongoh Y."/>
        </authorList>
    </citation>
    <scope>NUCLEOTIDE SEQUENCE [LARGE SCALE GENOMIC DNA]</scope>
    <source>
        <strain evidence="1 2">S25</strain>
    </source>
</reference>
<evidence type="ECO:0000313" key="1">
    <source>
        <dbReference type="EMBL" id="GFP26555.1"/>
    </source>
</evidence>
<comment type="caution">
    <text evidence="1">The sequence shown here is derived from an EMBL/GenBank/DDBJ whole genome shotgun (WGS) entry which is preliminary data.</text>
</comment>
<sequence>ERIKTELHHRMKMIGGDQSLRNKLKEIGGKEINNLLKLL</sequence>
<accession>A0A6V8P1Z5</accession>
<evidence type="ECO:0000313" key="2">
    <source>
        <dbReference type="Proteomes" id="UP000543224"/>
    </source>
</evidence>
<dbReference type="EMBL" id="BLRX01000695">
    <property type="protein sequence ID" value="GFP26555.1"/>
    <property type="molecule type" value="Genomic_DNA"/>
</dbReference>
<feature type="non-terminal residue" evidence="1">
    <location>
        <position position="1"/>
    </location>
</feature>
<dbReference type="AlphaFoldDB" id="A0A6V8P1Z5"/>
<organism evidence="1 2">
    <name type="scientific">Candidatus Hakubella thermalkaliphila</name>
    <dbReference type="NCBI Taxonomy" id="2754717"/>
    <lineage>
        <taxon>Bacteria</taxon>
        <taxon>Bacillati</taxon>
        <taxon>Actinomycetota</taxon>
        <taxon>Actinomycetota incertae sedis</taxon>
        <taxon>Candidatus Hakubellales</taxon>
        <taxon>Candidatus Hakubellaceae</taxon>
        <taxon>Candidatus Hakubella</taxon>
    </lineage>
</organism>
<protein>
    <submittedName>
        <fullName evidence="1">Uncharacterized protein</fullName>
    </submittedName>
</protein>
<proteinExistence type="predicted"/>
<gene>
    <name evidence="1" type="ORF">HKBW3S25_02051</name>
</gene>
<dbReference type="Proteomes" id="UP000543224">
    <property type="component" value="Unassembled WGS sequence"/>
</dbReference>